<dbReference type="Proteomes" id="UP000182429">
    <property type="component" value="Unassembled WGS sequence"/>
</dbReference>
<proteinExistence type="inferred from homology"/>
<evidence type="ECO:0000256" key="1">
    <source>
        <dbReference type="ARBA" id="ARBA00010838"/>
    </source>
</evidence>
<dbReference type="GO" id="GO:0016052">
    <property type="term" value="P:carbohydrate catabolic process"/>
    <property type="evidence" value="ECO:0007669"/>
    <property type="project" value="TreeGrafter"/>
</dbReference>
<organism evidence="7 8">
    <name type="scientific">Kandleria vitulina</name>
    <dbReference type="NCBI Taxonomy" id="1630"/>
    <lineage>
        <taxon>Bacteria</taxon>
        <taxon>Bacillati</taxon>
        <taxon>Bacillota</taxon>
        <taxon>Erysipelotrichia</taxon>
        <taxon>Erysipelotrichales</taxon>
        <taxon>Coprobacillaceae</taxon>
        <taxon>Kandleria</taxon>
    </lineage>
</organism>
<dbReference type="RefSeq" id="WP_074687306.1">
    <property type="nucleotide sequence ID" value="NZ_FNNF01000048.1"/>
</dbReference>
<dbReference type="AlphaFoldDB" id="A0A1H2W7I5"/>
<dbReference type="InterPro" id="IPR017853">
    <property type="entry name" value="GH"/>
</dbReference>
<dbReference type="OrthoDB" id="2339329at2"/>
<evidence type="ECO:0000256" key="6">
    <source>
        <dbReference type="RuleBase" id="RU004468"/>
    </source>
</evidence>
<dbReference type="eggNOG" id="COG2723">
    <property type="taxonomic scope" value="Bacteria"/>
</dbReference>
<evidence type="ECO:0000256" key="3">
    <source>
        <dbReference type="ARBA" id="ARBA00023295"/>
    </source>
</evidence>
<evidence type="ECO:0000256" key="2">
    <source>
        <dbReference type="ARBA" id="ARBA00022801"/>
    </source>
</evidence>
<dbReference type="PANTHER" id="PTHR10353:SF122">
    <property type="entry name" value="6-PHOSPHO-BETA-GLUCOSIDASE ASCB-RELATED"/>
    <property type="match status" value="1"/>
</dbReference>
<dbReference type="PROSITE" id="PS00653">
    <property type="entry name" value="GLYCOSYL_HYDROL_F1_2"/>
    <property type="match status" value="1"/>
</dbReference>
<dbReference type="InterPro" id="IPR001360">
    <property type="entry name" value="Glyco_hydro_1"/>
</dbReference>
<name>A0A1H2W7I5_9FIRM</name>
<keyword evidence="2 6" id="KW-0378">Hydrolase</keyword>
<dbReference type="SUPFAM" id="SSF51445">
    <property type="entry name" value="(Trans)glycosidases"/>
    <property type="match status" value="1"/>
</dbReference>
<dbReference type="PANTHER" id="PTHR10353">
    <property type="entry name" value="GLYCOSYL HYDROLASE"/>
    <property type="match status" value="1"/>
</dbReference>
<reference evidence="7 8" key="1">
    <citation type="submission" date="2016-10" db="EMBL/GenBank/DDBJ databases">
        <authorList>
            <person name="de Groot N.N."/>
        </authorList>
    </citation>
    <scope>NUCLEOTIDE SEQUENCE [LARGE SCALE GENOMIC DNA]</scope>
    <source>
        <strain evidence="7 8">S3b</strain>
    </source>
</reference>
<dbReference type="GO" id="GO:0008422">
    <property type="term" value="F:beta-glucosidase activity"/>
    <property type="evidence" value="ECO:0007669"/>
    <property type="project" value="TreeGrafter"/>
</dbReference>
<dbReference type="InterPro" id="IPR018120">
    <property type="entry name" value="Glyco_hydro_1_AS"/>
</dbReference>
<dbReference type="EMBL" id="FNNF01000048">
    <property type="protein sequence ID" value="SDW76501.1"/>
    <property type="molecule type" value="Genomic_DNA"/>
</dbReference>
<dbReference type="GO" id="GO:0005829">
    <property type="term" value="C:cytosol"/>
    <property type="evidence" value="ECO:0007669"/>
    <property type="project" value="TreeGrafter"/>
</dbReference>
<protein>
    <submittedName>
        <fullName evidence="7">6-phospho-beta-glucosidase</fullName>
    </submittedName>
</protein>
<feature type="active site" description="Nucleophile" evidence="4">
    <location>
        <position position="388"/>
    </location>
</feature>
<comment type="similarity">
    <text evidence="1 5">Belongs to the glycosyl hydrolase 1 family.</text>
</comment>
<dbReference type="PRINTS" id="PR00131">
    <property type="entry name" value="GLHYDRLASE1"/>
</dbReference>
<evidence type="ECO:0000313" key="8">
    <source>
        <dbReference type="Proteomes" id="UP000182429"/>
    </source>
</evidence>
<dbReference type="Pfam" id="PF00232">
    <property type="entry name" value="Glyco_hydro_1"/>
    <property type="match status" value="1"/>
</dbReference>
<dbReference type="PROSITE" id="PS00572">
    <property type="entry name" value="GLYCOSYL_HYDROL_F1_1"/>
    <property type="match status" value="1"/>
</dbReference>
<evidence type="ECO:0000313" key="7">
    <source>
        <dbReference type="EMBL" id="SDW76501.1"/>
    </source>
</evidence>
<evidence type="ECO:0000256" key="5">
    <source>
        <dbReference type="RuleBase" id="RU003690"/>
    </source>
</evidence>
<gene>
    <name evidence="7" type="ORF">SAMN04487759_1489</name>
</gene>
<evidence type="ECO:0000256" key="4">
    <source>
        <dbReference type="PROSITE-ProRule" id="PRU10055"/>
    </source>
</evidence>
<sequence>MTKTFPEHFLWGGATAANQFEGGWKEGGKGPSVSDVAKFTDPKEMKDLLDVHGLCDITDEQIKEALETDDEVFYPKRHGIDFYHHYKEDIALLAGMGFKVYRMSIAWSRIFPKGDEEVPNEEGLAFYDRVFDECLKYNMQPLVTMSHYEPPLYLATEYNGWYNRKTIDFFVRYVDVITKRYKDKVKYWLTFNEIDSIIRHPFMTGGLIESRFKKEQFEEVEYQAMHHQFVASALAVKITHENIPDAKVGCMLTKLTYYPYSCRPEDVLKERETMRQIYCYSDTQVYGEYPRYLLNMYKNKGFHIKMTEEDLRIMKDYPVDFISFSYYSSSCVAENEEGLTMTSGNTQTAIKNPYIPSSDWGWQIDPIGLRISLIDLYDRYRKPLFIVENGLGARDQIEEDGSINDDYRIDYLKKHMIQMYHAIKDDGVELMGYTTWAPIDLVSNSTNQMSKRYGFIYVDVDDYNRGSYKRIKKKSYDWYKKVIETNGESLFE</sequence>
<accession>A0A1H2W7I5</accession>
<dbReference type="InterPro" id="IPR033132">
    <property type="entry name" value="GH_1_N_CS"/>
</dbReference>
<keyword evidence="3 6" id="KW-0326">Glycosidase</keyword>
<dbReference type="STRING" id="1630.SAMN05216514_1119"/>
<dbReference type="FunFam" id="3.20.20.80:FF:000004">
    <property type="entry name" value="Beta-glucosidase 6-phospho-beta-glucosidase"/>
    <property type="match status" value="1"/>
</dbReference>
<dbReference type="Gene3D" id="3.20.20.80">
    <property type="entry name" value="Glycosidases"/>
    <property type="match status" value="1"/>
</dbReference>